<reference evidence="2" key="3">
    <citation type="submission" date="2015-04" db="UniProtKB">
        <authorList>
            <consortium name="EnsemblPlants"/>
        </authorList>
    </citation>
    <scope>IDENTIFICATION</scope>
</reference>
<evidence type="ECO:0000256" key="1">
    <source>
        <dbReference type="SAM" id="MobiDB-lite"/>
    </source>
</evidence>
<evidence type="ECO:0000313" key="2">
    <source>
        <dbReference type="EnsemblPlants" id="LPERR04G04120.1"/>
    </source>
</evidence>
<dbReference type="PANTHER" id="PTHR31865:SF3">
    <property type="entry name" value="PHOSPHODIESTERASE EPSILON-1, PUTATIVE (DUF1685)-RELATED"/>
    <property type="match status" value="1"/>
</dbReference>
<feature type="compositionally biased region" description="Low complexity" evidence="1">
    <location>
        <begin position="101"/>
        <end position="115"/>
    </location>
</feature>
<feature type="region of interest" description="Disordered" evidence="1">
    <location>
        <begin position="1"/>
        <end position="121"/>
    </location>
</feature>
<dbReference type="InterPro" id="IPR012881">
    <property type="entry name" value="DUF1685"/>
</dbReference>
<dbReference type="AlphaFoldDB" id="A0A0D9W353"/>
<evidence type="ECO:0000313" key="3">
    <source>
        <dbReference type="Proteomes" id="UP000032180"/>
    </source>
</evidence>
<dbReference type="Pfam" id="PF07939">
    <property type="entry name" value="DUF1685"/>
    <property type="match status" value="1"/>
</dbReference>
<feature type="compositionally biased region" description="Polar residues" evidence="1">
    <location>
        <begin position="42"/>
        <end position="51"/>
    </location>
</feature>
<accession>A0A0D9W353</accession>
<sequence length="255" mass="28518">MGSNGKEHRRGVPRPPPLSLYIEREQGEATTMAGQPPAVTRMLQQVATSGNNKKRILSKQLSMKETTREVKWEKRRRQIQRRRSSMALQDADEEGSRNMFTATATTDSEASSSTDRVPKSLTDEDLDELRGSMELGFGFDEENGGQNLCDTLPALDLYFAVNRQLSEPKMRLSTSSLPSPTSATSSSSTLCATSNPGSPVAPSSFMDSWKICSPGDNPQLVKTRLRHWAQTTDDEEAKTYYNVEWRPVKIFFMSR</sequence>
<proteinExistence type="predicted"/>
<feature type="compositionally biased region" description="Low complexity" evidence="1">
    <location>
        <begin position="173"/>
        <end position="194"/>
    </location>
</feature>
<organism evidence="2 3">
    <name type="scientific">Leersia perrieri</name>
    <dbReference type="NCBI Taxonomy" id="77586"/>
    <lineage>
        <taxon>Eukaryota</taxon>
        <taxon>Viridiplantae</taxon>
        <taxon>Streptophyta</taxon>
        <taxon>Embryophyta</taxon>
        <taxon>Tracheophyta</taxon>
        <taxon>Spermatophyta</taxon>
        <taxon>Magnoliopsida</taxon>
        <taxon>Liliopsida</taxon>
        <taxon>Poales</taxon>
        <taxon>Poaceae</taxon>
        <taxon>BOP clade</taxon>
        <taxon>Oryzoideae</taxon>
        <taxon>Oryzeae</taxon>
        <taxon>Oryzinae</taxon>
        <taxon>Leersia</taxon>
    </lineage>
</organism>
<protein>
    <submittedName>
        <fullName evidence="2">Uncharacterized protein</fullName>
    </submittedName>
</protein>
<keyword evidence="3" id="KW-1185">Reference proteome</keyword>
<feature type="compositionally biased region" description="Basic residues" evidence="1">
    <location>
        <begin position="73"/>
        <end position="84"/>
    </location>
</feature>
<dbReference type="STRING" id="77586.A0A0D9W353"/>
<dbReference type="Proteomes" id="UP000032180">
    <property type="component" value="Chromosome 4"/>
</dbReference>
<dbReference type="PANTHER" id="PTHR31865">
    <property type="entry name" value="OSJNBA0071G03.3 PROTEIN"/>
    <property type="match status" value="1"/>
</dbReference>
<dbReference type="eggNOG" id="KOG4197">
    <property type="taxonomic scope" value="Eukaryota"/>
</dbReference>
<feature type="region of interest" description="Disordered" evidence="1">
    <location>
        <begin position="171"/>
        <end position="195"/>
    </location>
</feature>
<dbReference type="Gramene" id="LPERR04G04120.1">
    <property type="protein sequence ID" value="LPERR04G04120.1"/>
    <property type="gene ID" value="LPERR04G04120"/>
</dbReference>
<dbReference type="HOGENOM" id="CLU_105206_2_0_1"/>
<reference evidence="2 3" key="1">
    <citation type="submission" date="2012-08" db="EMBL/GenBank/DDBJ databases">
        <title>Oryza genome evolution.</title>
        <authorList>
            <person name="Wing R.A."/>
        </authorList>
    </citation>
    <scope>NUCLEOTIDE SEQUENCE</scope>
</reference>
<name>A0A0D9W353_9ORYZ</name>
<reference evidence="3" key="2">
    <citation type="submission" date="2013-12" db="EMBL/GenBank/DDBJ databases">
        <authorList>
            <person name="Yu Y."/>
            <person name="Lee S."/>
            <person name="de Baynast K."/>
            <person name="Wissotski M."/>
            <person name="Liu L."/>
            <person name="Talag J."/>
            <person name="Goicoechea J."/>
            <person name="Angelova A."/>
            <person name="Jetty R."/>
            <person name="Kudrna D."/>
            <person name="Golser W."/>
            <person name="Rivera L."/>
            <person name="Zhang J."/>
            <person name="Wing R."/>
        </authorList>
    </citation>
    <scope>NUCLEOTIDE SEQUENCE</scope>
</reference>
<dbReference type="EnsemblPlants" id="LPERR04G04120.1">
    <property type="protein sequence ID" value="LPERR04G04120.1"/>
    <property type="gene ID" value="LPERR04G04120"/>
</dbReference>